<dbReference type="Proteomes" id="UP000751852">
    <property type="component" value="Unassembled WGS sequence"/>
</dbReference>
<feature type="domain" description="IrrE N-terminal-like" evidence="1">
    <location>
        <begin position="25"/>
        <end position="120"/>
    </location>
</feature>
<evidence type="ECO:0000259" key="1">
    <source>
        <dbReference type="Pfam" id="PF06114"/>
    </source>
</evidence>
<dbReference type="RefSeq" id="WP_198617946.1">
    <property type="nucleotide sequence ID" value="NZ_JABANU010000013.1"/>
</dbReference>
<evidence type="ECO:0000313" key="3">
    <source>
        <dbReference type="Proteomes" id="UP000751852"/>
    </source>
</evidence>
<reference evidence="2 3" key="1">
    <citation type="submission" date="2020-04" db="EMBL/GenBank/DDBJ databases">
        <title>Staphylococcus species from domestic dog.</title>
        <authorList>
            <person name="Paterson G.K."/>
        </authorList>
    </citation>
    <scope>NUCLEOTIDE SEQUENCE [LARGE SCALE GENOMIC DNA]</scope>
    <source>
        <strain evidence="2 3">H16/1A</strain>
    </source>
</reference>
<comment type="caution">
    <text evidence="2">The sequence shown here is derived from an EMBL/GenBank/DDBJ whole genome shotgun (WGS) entry which is preliminary data.</text>
</comment>
<organism evidence="2 3">
    <name type="scientific">Staphylococcus canis</name>
    <dbReference type="NCBI Taxonomy" id="2724942"/>
    <lineage>
        <taxon>Bacteria</taxon>
        <taxon>Bacillati</taxon>
        <taxon>Bacillota</taxon>
        <taxon>Bacilli</taxon>
        <taxon>Bacillales</taxon>
        <taxon>Staphylococcaceae</taxon>
        <taxon>Staphylococcus</taxon>
    </lineage>
</organism>
<sequence>MGKYEELLQKHQYITVEDKFELPGDFKGFLDNDVILIDRNLTGFQKHEVLAEEVAHYYLSSGNILDQSNILNRKFELKARREAYESVITLQGIVDAFEYGVHNLHEMSLYFEVSKSFVENCINHYKLKYGLSVRHNNYIIQFEPLIIYKDI</sequence>
<keyword evidence="3" id="KW-1185">Reference proteome</keyword>
<proteinExistence type="predicted"/>
<dbReference type="EMBL" id="JABANU010000013">
    <property type="protein sequence ID" value="MBI5975164.1"/>
    <property type="molecule type" value="Genomic_DNA"/>
</dbReference>
<dbReference type="Pfam" id="PF06114">
    <property type="entry name" value="Peptidase_M78"/>
    <property type="match status" value="1"/>
</dbReference>
<dbReference type="InterPro" id="IPR010359">
    <property type="entry name" value="IrrE_HExxH"/>
</dbReference>
<protein>
    <submittedName>
        <fullName evidence="2">ImmA/IrrE family metallo-endopeptidase</fullName>
    </submittedName>
</protein>
<accession>A0ABS0T8U1</accession>
<name>A0ABS0T8U1_9STAP</name>
<gene>
    <name evidence="2" type="ORF">HHH54_06050</name>
</gene>
<evidence type="ECO:0000313" key="2">
    <source>
        <dbReference type="EMBL" id="MBI5975164.1"/>
    </source>
</evidence>